<keyword evidence="7" id="KW-1185">Reference proteome</keyword>
<dbReference type="AlphaFoldDB" id="A0AAV4NJK7"/>
<evidence type="ECO:0000256" key="2">
    <source>
        <dbReference type="ARBA" id="ARBA00022525"/>
    </source>
</evidence>
<accession>A0AAV4NJK7</accession>
<name>A0AAV4NJK7_9ARAC</name>
<keyword evidence="4" id="KW-1015">Disulfide bond</keyword>
<sequence length="66" mass="7127">MLNLLVCISAENLSPESNSKEQSREDDPNCRKMGQSCHSGMKCCTGLACNQLVLGMGYSSLRCGRA</sequence>
<evidence type="ECO:0000256" key="3">
    <source>
        <dbReference type="ARBA" id="ARBA00022699"/>
    </source>
</evidence>
<evidence type="ECO:0000313" key="6">
    <source>
        <dbReference type="EMBL" id="GIX84668.1"/>
    </source>
</evidence>
<dbReference type="GO" id="GO:0005576">
    <property type="term" value="C:extracellular region"/>
    <property type="evidence" value="ECO:0007669"/>
    <property type="project" value="UniProtKB-SubCell"/>
</dbReference>
<evidence type="ECO:0000313" key="7">
    <source>
        <dbReference type="Proteomes" id="UP001054837"/>
    </source>
</evidence>
<dbReference type="Proteomes" id="UP001054837">
    <property type="component" value="Unassembled WGS sequence"/>
</dbReference>
<dbReference type="GO" id="GO:0008200">
    <property type="term" value="F:ion channel inhibitor activity"/>
    <property type="evidence" value="ECO:0007669"/>
    <property type="project" value="InterPro"/>
</dbReference>
<proteinExistence type="predicted"/>
<keyword evidence="2" id="KW-0964">Secreted</keyword>
<evidence type="ECO:0000256" key="1">
    <source>
        <dbReference type="ARBA" id="ARBA00004613"/>
    </source>
</evidence>
<gene>
    <name evidence="6" type="ORF">CDAR_552261</name>
</gene>
<keyword evidence="3" id="KW-0528">Neurotoxin</keyword>
<dbReference type="InterPro" id="IPR011696">
    <property type="entry name" value="Huwentoxin-1"/>
</dbReference>
<evidence type="ECO:0000256" key="4">
    <source>
        <dbReference type="ARBA" id="ARBA00023157"/>
    </source>
</evidence>
<reference evidence="6 7" key="1">
    <citation type="submission" date="2021-06" db="EMBL/GenBank/DDBJ databases">
        <title>Caerostris darwini draft genome.</title>
        <authorList>
            <person name="Kono N."/>
            <person name="Arakawa K."/>
        </authorList>
    </citation>
    <scope>NUCLEOTIDE SEQUENCE [LARGE SCALE GENOMIC DNA]</scope>
</reference>
<comment type="subcellular location">
    <subcellularLocation>
        <location evidence="1">Secreted</location>
    </subcellularLocation>
</comment>
<comment type="caution">
    <text evidence="6">The sequence shown here is derived from an EMBL/GenBank/DDBJ whole genome shotgun (WGS) entry which is preliminary data.</text>
</comment>
<dbReference type="Pfam" id="PF07740">
    <property type="entry name" value="Toxin_12"/>
    <property type="match status" value="1"/>
</dbReference>
<keyword evidence="3" id="KW-0800">Toxin</keyword>
<dbReference type="EMBL" id="BPLQ01001732">
    <property type="protein sequence ID" value="GIX84668.1"/>
    <property type="molecule type" value="Genomic_DNA"/>
</dbReference>
<organism evidence="6 7">
    <name type="scientific">Caerostris darwini</name>
    <dbReference type="NCBI Taxonomy" id="1538125"/>
    <lineage>
        <taxon>Eukaryota</taxon>
        <taxon>Metazoa</taxon>
        <taxon>Ecdysozoa</taxon>
        <taxon>Arthropoda</taxon>
        <taxon>Chelicerata</taxon>
        <taxon>Arachnida</taxon>
        <taxon>Araneae</taxon>
        <taxon>Araneomorphae</taxon>
        <taxon>Entelegynae</taxon>
        <taxon>Araneoidea</taxon>
        <taxon>Araneidae</taxon>
        <taxon>Caerostris</taxon>
    </lineage>
</organism>
<protein>
    <submittedName>
        <fullName evidence="6">Uncharacterized protein</fullName>
    </submittedName>
</protein>
<evidence type="ECO:0000256" key="5">
    <source>
        <dbReference type="SAM" id="MobiDB-lite"/>
    </source>
</evidence>
<feature type="region of interest" description="Disordered" evidence="5">
    <location>
        <begin position="14"/>
        <end position="36"/>
    </location>
</feature>
<feature type="compositionally biased region" description="Basic and acidic residues" evidence="5">
    <location>
        <begin position="18"/>
        <end position="30"/>
    </location>
</feature>